<dbReference type="Proteomes" id="UP001231915">
    <property type="component" value="Unassembled WGS sequence"/>
</dbReference>
<proteinExistence type="predicted"/>
<evidence type="ECO:0000313" key="3">
    <source>
        <dbReference type="Proteomes" id="UP001231915"/>
    </source>
</evidence>
<keyword evidence="2" id="KW-0378">Hydrolase</keyword>
<dbReference type="SMART" id="SM00507">
    <property type="entry name" value="HNHc"/>
    <property type="match status" value="1"/>
</dbReference>
<feature type="domain" description="HNH nuclease" evidence="1">
    <location>
        <begin position="43"/>
        <end position="101"/>
    </location>
</feature>
<dbReference type="InterPro" id="IPR002711">
    <property type="entry name" value="HNH"/>
</dbReference>
<organism evidence="2 3">
    <name type="scientific">Pseudoalteromonas obscura</name>
    <dbReference type="NCBI Taxonomy" id="3048491"/>
    <lineage>
        <taxon>Bacteria</taxon>
        <taxon>Pseudomonadati</taxon>
        <taxon>Pseudomonadota</taxon>
        <taxon>Gammaproteobacteria</taxon>
        <taxon>Alteromonadales</taxon>
        <taxon>Pseudoalteromonadaceae</taxon>
        <taxon>Pseudoalteromonas</taxon>
    </lineage>
</organism>
<sequence length="214" mass="24574">MSVVQSPIKYTAEEQQLIDKKLKSNSFTHNSWSDEELKDLKSRIKTACVKFQRYKCAYCKQDYKTTNGQVWAIEHIIPRDTAPSFMFEPYNLCASCHDCNNAKSNKNVTTSKAKKTYPMKNTLFSIVHPYLDIYEKNILMIKEGFYYVAIKSKGEKTISVCKLNRFYEYADFGASVDDDERILLLSEQLRSSSEVEVQKAIRKEIAALAIKGSA</sequence>
<keyword evidence="2" id="KW-0540">Nuclease</keyword>
<reference evidence="2 3" key="1">
    <citation type="submission" date="2023-05" db="EMBL/GenBank/DDBJ databases">
        <title>Pseudoalteromonas ardens sp. nov., Pseudoalteromonas obscura sp. nov., and Pseudoalteromonas umbrosa sp. nov., isolated from the coral Montipora capitata.</title>
        <authorList>
            <person name="Thomas E.M."/>
            <person name="Smith E.M."/>
            <person name="Papke E."/>
            <person name="Shlafstein M.D."/>
            <person name="Oline D.K."/>
            <person name="Videau P."/>
            <person name="Saw J.H."/>
            <person name="Strangman W.K."/>
            <person name="Ushijima B."/>
        </authorList>
    </citation>
    <scope>NUCLEOTIDE SEQUENCE [LARGE SCALE GENOMIC DNA]</scope>
    <source>
        <strain evidence="2 3">P94</strain>
    </source>
</reference>
<dbReference type="InterPro" id="IPR003615">
    <property type="entry name" value="HNH_nuc"/>
</dbReference>
<dbReference type="GO" id="GO:0004519">
    <property type="term" value="F:endonuclease activity"/>
    <property type="evidence" value="ECO:0007669"/>
    <property type="project" value="UniProtKB-KW"/>
</dbReference>
<accession>A0ABT7EJK1</accession>
<protein>
    <submittedName>
        <fullName evidence="2">HNH endonuclease</fullName>
    </submittedName>
</protein>
<keyword evidence="3" id="KW-1185">Reference proteome</keyword>
<dbReference type="Pfam" id="PF01844">
    <property type="entry name" value="HNH"/>
    <property type="match status" value="1"/>
</dbReference>
<name>A0ABT7EJK1_9GAMM</name>
<evidence type="ECO:0000259" key="1">
    <source>
        <dbReference type="SMART" id="SM00507"/>
    </source>
</evidence>
<evidence type="ECO:0000313" key="2">
    <source>
        <dbReference type="EMBL" id="MDK2595241.1"/>
    </source>
</evidence>
<keyword evidence="2" id="KW-0255">Endonuclease</keyword>
<dbReference type="RefSeq" id="WP_284137004.1">
    <property type="nucleotide sequence ID" value="NZ_JASJUT010000003.1"/>
</dbReference>
<comment type="caution">
    <text evidence="2">The sequence shown here is derived from an EMBL/GenBank/DDBJ whole genome shotgun (WGS) entry which is preliminary data.</text>
</comment>
<dbReference type="Gene3D" id="1.10.30.50">
    <property type="match status" value="1"/>
</dbReference>
<dbReference type="CDD" id="cd00085">
    <property type="entry name" value="HNHc"/>
    <property type="match status" value="1"/>
</dbReference>
<dbReference type="EMBL" id="JASJUT010000003">
    <property type="protein sequence ID" value="MDK2595241.1"/>
    <property type="molecule type" value="Genomic_DNA"/>
</dbReference>
<gene>
    <name evidence="2" type="ORF">QNM18_09325</name>
</gene>